<dbReference type="InterPro" id="IPR011009">
    <property type="entry name" value="Kinase-like_dom_sf"/>
</dbReference>
<evidence type="ECO:0000256" key="2">
    <source>
        <dbReference type="ARBA" id="ARBA00022527"/>
    </source>
</evidence>
<dbReference type="Gene3D" id="1.10.510.10">
    <property type="entry name" value="Transferase(Phosphotransferase) domain 1"/>
    <property type="match status" value="1"/>
</dbReference>
<dbReference type="PANTHER" id="PTHR43289">
    <property type="entry name" value="MITOGEN-ACTIVATED PROTEIN KINASE KINASE KINASE 20-RELATED"/>
    <property type="match status" value="1"/>
</dbReference>
<protein>
    <recommendedName>
        <fullName evidence="1">non-specific serine/threonine protein kinase</fullName>
        <ecNumber evidence="1">2.7.11.1</ecNumber>
    </recommendedName>
</protein>
<evidence type="ECO:0000259" key="8">
    <source>
        <dbReference type="PROSITE" id="PS50011"/>
    </source>
</evidence>
<reference evidence="9" key="1">
    <citation type="submission" date="2021-03" db="EMBL/GenBank/DDBJ databases">
        <title>Streptomyces poriferae sp. nov., a novel marine sponge-derived Actinobacteria species with anti-MRSA activity.</title>
        <authorList>
            <person name="Sandoval-Powers M."/>
            <person name="Kralova S."/>
            <person name="Nguyen G.-S."/>
            <person name="Fawwal D."/>
            <person name="Degnes K."/>
            <person name="Klinkenberg G."/>
            <person name="Sletta H."/>
            <person name="Wentzel A."/>
            <person name="Liles M.R."/>
        </authorList>
    </citation>
    <scope>NUCLEOTIDE SEQUENCE</scope>
    <source>
        <strain evidence="9">DSM 41794</strain>
    </source>
</reference>
<dbReference type="PROSITE" id="PS00107">
    <property type="entry name" value="PROTEIN_KINASE_ATP"/>
    <property type="match status" value="1"/>
</dbReference>
<feature type="non-terminal residue" evidence="9">
    <location>
        <position position="228"/>
    </location>
</feature>
<keyword evidence="3" id="KW-0808">Transferase</keyword>
<feature type="binding site" evidence="7">
    <location>
        <position position="35"/>
    </location>
    <ligand>
        <name>ATP</name>
        <dbReference type="ChEBI" id="CHEBI:30616"/>
    </ligand>
</feature>
<keyword evidence="6 7" id="KW-0067">ATP-binding</keyword>
<dbReference type="SMART" id="SM00220">
    <property type="entry name" value="S_TKc"/>
    <property type="match status" value="1"/>
</dbReference>
<dbReference type="AlphaFoldDB" id="A0A939FFY1"/>
<evidence type="ECO:0000256" key="4">
    <source>
        <dbReference type="ARBA" id="ARBA00022741"/>
    </source>
</evidence>
<dbReference type="PANTHER" id="PTHR43289:SF6">
    <property type="entry name" value="SERINE_THREONINE-PROTEIN KINASE NEKL-3"/>
    <property type="match status" value="1"/>
</dbReference>
<evidence type="ECO:0000313" key="10">
    <source>
        <dbReference type="Proteomes" id="UP000664167"/>
    </source>
</evidence>
<dbReference type="CDD" id="cd14014">
    <property type="entry name" value="STKc_PknB_like"/>
    <property type="match status" value="1"/>
</dbReference>
<keyword evidence="10" id="KW-1185">Reference proteome</keyword>
<dbReference type="Proteomes" id="UP000664167">
    <property type="component" value="Unassembled WGS sequence"/>
</dbReference>
<gene>
    <name evidence="9" type="ORF">J0695_37365</name>
</gene>
<name>A0A939FFY1_9ACTN</name>
<sequence length="228" mass="23486">MIAGRYRVGARIGRGGMGTVWQATDELLGREVAVKELHLDAGESAASALREARAVAQIKHPHVIVVHDVVVDTDDNPCIVMELVVGGSLADRLSGQGPVDAGEAARIGLALLGALSAAHARGVLHRDIKPANVLLEEGGRVVLTDFGIAQLAGSTTISSTGAFVGSPEYTSPERMQGGHTGPESDLWSLGALLCAALSGRPDLVGDDRVQHTAQGVAVEGGPPAQCRT</sequence>
<evidence type="ECO:0000256" key="1">
    <source>
        <dbReference type="ARBA" id="ARBA00012513"/>
    </source>
</evidence>
<evidence type="ECO:0000256" key="5">
    <source>
        <dbReference type="ARBA" id="ARBA00022777"/>
    </source>
</evidence>
<comment type="caution">
    <text evidence="9">The sequence shown here is derived from an EMBL/GenBank/DDBJ whole genome shotgun (WGS) entry which is preliminary data.</text>
</comment>
<organism evidence="9 10">
    <name type="scientific">Streptomyces beijiangensis</name>
    <dbReference type="NCBI Taxonomy" id="163361"/>
    <lineage>
        <taxon>Bacteria</taxon>
        <taxon>Bacillati</taxon>
        <taxon>Actinomycetota</taxon>
        <taxon>Actinomycetes</taxon>
        <taxon>Kitasatosporales</taxon>
        <taxon>Streptomycetaceae</taxon>
        <taxon>Streptomyces</taxon>
    </lineage>
</organism>
<keyword evidence="2 9" id="KW-0723">Serine/threonine-protein kinase</keyword>
<dbReference type="InterPro" id="IPR008271">
    <property type="entry name" value="Ser/Thr_kinase_AS"/>
</dbReference>
<accession>A0A939FFY1</accession>
<dbReference type="GO" id="GO:0004674">
    <property type="term" value="F:protein serine/threonine kinase activity"/>
    <property type="evidence" value="ECO:0007669"/>
    <property type="project" value="UniProtKB-KW"/>
</dbReference>
<evidence type="ECO:0000256" key="6">
    <source>
        <dbReference type="ARBA" id="ARBA00022840"/>
    </source>
</evidence>
<feature type="domain" description="Protein kinase" evidence="8">
    <location>
        <begin position="6"/>
        <end position="228"/>
    </location>
</feature>
<dbReference type="EC" id="2.7.11.1" evidence="1"/>
<evidence type="ECO:0000256" key="3">
    <source>
        <dbReference type="ARBA" id="ARBA00022679"/>
    </source>
</evidence>
<dbReference type="GO" id="GO:0005524">
    <property type="term" value="F:ATP binding"/>
    <property type="evidence" value="ECO:0007669"/>
    <property type="project" value="UniProtKB-UniRule"/>
</dbReference>
<evidence type="ECO:0000256" key="7">
    <source>
        <dbReference type="PROSITE-ProRule" id="PRU10141"/>
    </source>
</evidence>
<dbReference type="PROSITE" id="PS00108">
    <property type="entry name" value="PROTEIN_KINASE_ST"/>
    <property type="match status" value="1"/>
</dbReference>
<dbReference type="EMBL" id="JAFLRJ010000599">
    <property type="protein sequence ID" value="MBO0517389.1"/>
    <property type="molecule type" value="Genomic_DNA"/>
</dbReference>
<dbReference type="Pfam" id="PF00069">
    <property type="entry name" value="Pkinase"/>
    <property type="match status" value="1"/>
</dbReference>
<dbReference type="SUPFAM" id="SSF56112">
    <property type="entry name" value="Protein kinase-like (PK-like)"/>
    <property type="match status" value="1"/>
</dbReference>
<keyword evidence="4 7" id="KW-0547">Nucleotide-binding</keyword>
<dbReference type="PROSITE" id="PS50011">
    <property type="entry name" value="PROTEIN_KINASE_DOM"/>
    <property type="match status" value="1"/>
</dbReference>
<dbReference type="InterPro" id="IPR017441">
    <property type="entry name" value="Protein_kinase_ATP_BS"/>
</dbReference>
<evidence type="ECO:0000313" key="9">
    <source>
        <dbReference type="EMBL" id="MBO0517389.1"/>
    </source>
</evidence>
<dbReference type="InterPro" id="IPR000719">
    <property type="entry name" value="Prot_kinase_dom"/>
</dbReference>
<proteinExistence type="predicted"/>
<keyword evidence="5 9" id="KW-0418">Kinase</keyword>